<evidence type="ECO:0000313" key="3">
    <source>
        <dbReference type="Proteomes" id="UP000076532"/>
    </source>
</evidence>
<evidence type="ECO:0000256" key="1">
    <source>
        <dbReference type="SAM" id="Phobius"/>
    </source>
</evidence>
<sequence>MLLTGFVAIQLQYSSGPMVVWLLFRCRKVFKFRNFKCSGQGARSCDQVEEVRELSKWSALRSHYAM</sequence>
<accession>A0A167UK32</accession>
<gene>
    <name evidence="2" type="ORF">FIBSPDRAFT_428804</name>
</gene>
<keyword evidence="1" id="KW-1133">Transmembrane helix</keyword>
<dbReference type="EMBL" id="KV417968">
    <property type="protein sequence ID" value="KZP04026.1"/>
    <property type="molecule type" value="Genomic_DNA"/>
</dbReference>
<dbReference type="Proteomes" id="UP000076532">
    <property type="component" value="Unassembled WGS sequence"/>
</dbReference>
<protein>
    <submittedName>
        <fullName evidence="2">Uncharacterized protein</fullName>
    </submittedName>
</protein>
<reference evidence="2 3" key="1">
    <citation type="journal article" date="2016" name="Mol. Biol. Evol.">
        <title>Comparative Genomics of Early-Diverging Mushroom-Forming Fungi Provides Insights into the Origins of Lignocellulose Decay Capabilities.</title>
        <authorList>
            <person name="Nagy L.G."/>
            <person name="Riley R."/>
            <person name="Tritt A."/>
            <person name="Adam C."/>
            <person name="Daum C."/>
            <person name="Floudas D."/>
            <person name="Sun H."/>
            <person name="Yadav J.S."/>
            <person name="Pangilinan J."/>
            <person name="Larsson K.H."/>
            <person name="Matsuura K."/>
            <person name="Barry K."/>
            <person name="Labutti K."/>
            <person name="Kuo R."/>
            <person name="Ohm R.A."/>
            <person name="Bhattacharya S.S."/>
            <person name="Shirouzu T."/>
            <person name="Yoshinaga Y."/>
            <person name="Martin F.M."/>
            <person name="Grigoriev I.V."/>
            <person name="Hibbett D.S."/>
        </authorList>
    </citation>
    <scope>NUCLEOTIDE SEQUENCE [LARGE SCALE GENOMIC DNA]</scope>
    <source>
        <strain evidence="2 3">CBS 109695</strain>
    </source>
</reference>
<proteinExistence type="predicted"/>
<keyword evidence="1" id="KW-0472">Membrane</keyword>
<keyword evidence="1" id="KW-0812">Transmembrane</keyword>
<dbReference type="AlphaFoldDB" id="A0A167UK32"/>
<evidence type="ECO:0000313" key="2">
    <source>
        <dbReference type="EMBL" id="KZP04026.1"/>
    </source>
</evidence>
<feature type="transmembrane region" description="Helical" evidence="1">
    <location>
        <begin position="6"/>
        <end position="24"/>
    </location>
</feature>
<organism evidence="2 3">
    <name type="scientific">Athelia psychrophila</name>
    <dbReference type="NCBI Taxonomy" id="1759441"/>
    <lineage>
        <taxon>Eukaryota</taxon>
        <taxon>Fungi</taxon>
        <taxon>Dikarya</taxon>
        <taxon>Basidiomycota</taxon>
        <taxon>Agaricomycotina</taxon>
        <taxon>Agaricomycetes</taxon>
        <taxon>Agaricomycetidae</taxon>
        <taxon>Atheliales</taxon>
        <taxon>Atheliaceae</taxon>
        <taxon>Athelia</taxon>
    </lineage>
</organism>
<name>A0A167UK32_9AGAM</name>
<keyword evidence="3" id="KW-1185">Reference proteome</keyword>